<dbReference type="InterPro" id="IPR006121">
    <property type="entry name" value="HMA_dom"/>
</dbReference>
<dbReference type="EMBL" id="JBHRSB010000018">
    <property type="protein sequence ID" value="MFC3003915.1"/>
    <property type="molecule type" value="Genomic_DNA"/>
</dbReference>
<feature type="domain" description="HMA" evidence="1">
    <location>
        <begin position="5"/>
        <end position="33"/>
    </location>
</feature>
<keyword evidence="3" id="KW-1185">Reference proteome</keyword>
<accession>A0ABV7C6R6</accession>
<dbReference type="RefSeq" id="WP_216840359.1">
    <property type="nucleotide sequence ID" value="NZ_JAFNJS010000018.1"/>
</dbReference>
<organism evidence="2 3">
    <name type="scientific">Falsiroseomonas tokyonensis</name>
    <dbReference type="NCBI Taxonomy" id="430521"/>
    <lineage>
        <taxon>Bacteria</taxon>
        <taxon>Pseudomonadati</taxon>
        <taxon>Pseudomonadota</taxon>
        <taxon>Alphaproteobacteria</taxon>
        <taxon>Acetobacterales</taxon>
        <taxon>Roseomonadaceae</taxon>
        <taxon>Falsiroseomonas</taxon>
    </lineage>
</organism>
<dbReference type="PROSITE" id="PS50846">
    <property type="entry name" value="HMA_2"/>
    <property type="match status" value="1"/>
</dbReference>
<comment type="caution">
    <text evidence="2">The sequence shown here is derived from an EMBL/GenBank/DDBJ whole genome shotgun (WGS) entry which is preliminary data.</text>
</comment>
<dbReference type="CDD" id="cd00371">
    <property type="entry name" value="HMA"/>
    <property type="match status" value="1"/>
</dbReference>
<reference evidence="3" key="1">
    <citation type="journal article" date="2019" name="Int. J. Syst. Evol. Microbiol.">
        <title>The Global Catalogue of Microorganisms (GCM) 10K type strain sequencing project: providing services to taxonomists for standard genome sequencing and annotation.</title>
        <authorList>
            <consortium name="The Broad Institute Genomics Platform"/>
            <consortium name="The Broad Institute Genome Sequencing Center for Infectious Disease"/>
            <person name="Wu L."/>
            <person name="Ma J."/>
        </authorList>
    </citation>
    <scope>NUCLEOTIDE SEQUENCE [LARGE SCALE GENOMIC DNA]</scope>
    <source>
        <strain evidence="3">CGMCC 1.16855</strain>
    </source>
</reference>
<evidence type="ECO:0000313" key="2">
    <source>
        <dbReference type="EMBL" id="MFC3003915.1"/>
    </source>
</evidence>
<proteinExistence type="predicted"/>
<dbReference type="Pfam" id="PF00403">
    <property type="entry name" value="HMA"/>
    <property type="match status" value="1"/>
</dbReference>
<dbReference type="Proteomes" id="UP001595420">
    <property type="component" value="Unassembled WGS sequence"/>
</dbReference>
<protein>
    <submittedName>
        <fullName evidence="2">Cation transporter</fullName>
    </submittedName>
</protein>
<evidence type="ECO:0000313" key="3">
    <source>
        <dbReference type="Proteomes" id="UP001595420"/>
    </source>
</evidence>
<name>A0ABV7C6R6_9PROT</name>
<sequence length="33" mass="3593">MSTTARLVWRVEGMDCASCVAKVTRAVERLPGV</sequence>
<gene>
    <name evidence="2" type="ORF">ACFOD3_28755</name>
</gene>
<feature type="non-terminal residue" evidence="2">
    <location>
        <position position="33"/>
    </location>
</feature>
<evidence type="ECO:0000259" key="1">
    <source>
        <dbReference type="PROSITE" id="PS50846"/>
    </source>
</evidence>